<keyword evidence="5 11" id="KW-0436">Ligase</keyword>
<feature type="binding site" evidence="12">
    <location>
        <begin position="261"/>
        <end position="262"/>
    </location>
    <ligand>
        <name>L-histidine</name>
        <dbReference type="ChEBI" id="CHEBI:57595"/>
    </ligand>
</feature>
<comment type="catalytic activity">
    <reaction evidence="10 11">
        <text>tRNA(His) + L-histidine + ATP = L-histidyl-tRNA(His) + AMP + diphosphate + H(+)</text>
        <dbReference type="Rhea" id="RHEA:17313"/>
        <dbReference type="Rhea" id="RHEA-COMP:9665"/>
        <dbReference type="Rhea" id="RHEA-COMP:9689"/>
        <dbReference type="ChEBI" id="CHEBI:15378"/>
        <dbReference type="ChEBI" id="CHEBI:30616"/>
        <dbReference type="ChEBI" id="CHEBI:33019"/>
        <dbReference type="ChEBI" id="CHEBI:57595"/>
        <dbReference type="ChEBI" id="CHEBI:78442"/>
        <dbReference type="ChEBI" id="CHEBI:78527"/>
        <dbReference type="ChEBI" id="CHEBI:456215"/>
        <dbReference type="EC" id="6.1.1.21"/>
    </reaction>
</comment>
<dbReference type="InterPro" id="IPR004516">
    <property type="entry name" value="HisRS/HisZ"/>
</dbReference>
<sequence>MLTKAPRGTRDLLPEECPKWVFMEKVFREICGQFGYREIRTPTFEHTELFQRGIGEATDIVEKEMYTFLDKSGRSITLKPEGTAPVARTYIEQKLYNKPLPVKLFYITPCFRYERPQAGRQREFHQFGIEAFGSPSPLIDVEVITLAVFFLKRLGLDSLEVRINSIGCKRCREDYKQALKDFLFEKKGSLCNTCKLRLDKNPLRILDCKDPCCQKLLKDAPVILEYLCNDCRGHFDEVKKGLSAVDVKYSVDPGIVRGLDYYTKTVFEIISEDLGAQSTVCGGGRYDHLVEECGGPPTPAAGFGIGVERLVMILEANGLLDIPPIQMDVFVAVLDESYRDYGLQLLYRLRRAGFSAETDYMGRSLKAQMKYADKIPSKYAFIIGEDEVKTGIITVKDLATGEQEKVPSDKIETYLKNKIRKGC</sequence>
<accession>A0A5S5AL54</accession>
<evidence type="ECO:0000256" key="4">
    <source>
        <dbReference type="ARBA" id="ARBA00022490"/>
    </source>
</evidence>
<dbReference type="CDD" id="cd00859">
    <property type="entry name" value="HisRS_anticodon"/>
    <property type="match status" value="1"/>
</dbReference>
<dbReference type="GO" id="GO:0005737">
    <property type="term" value="C:cytoplasm"/>
    <property type="evidence" value="ECO:0007669"/>
    <property type="project" value="UniProtKB-SubCell"/>
</dbReference>
<evidence type="ECO:0000313" key="15">
    <source>
        <dbReference type="Proteomes" id="UP000322294"/>
    </source>
</evidence>
<comment type="subunit">
    <text evidence="3 11">Homodimer.</text>
</comment>
<evidence type="ECO:0000313" key="14">
    <source>
        <dbReference type="EMBL" id="TYP50368.1"/>
    </source>
</evidence>
<dbReference type="AlphaFoldDB" id="A0A5S5AL54"/>
<dbReference type="InterPro" id="IPR045864">
    <property type="entry name" value="aa-tRNA-synth_II/BPL/LPL"/>
</dbReference>
<dbReference type="PROSITE" id="PS50862">
    <property type="entry name" value="AA_TRNA_LIGASE_II"/>
    <property type="match status" value="1"/>
</dbReference>
<evidence type="ECO:0000256" key="7">
    <source>
        <dbReference type="ARBA" id="ARBA00022840"/>
    </source>
</evidence>
<dbReference type="GO" id="GO:0005524">
    <property type="term" value="F:ATP binding"/>
    <property type="evidence" value="ECO:0007669"/>
    <property type="project" value="UniProtKB-UniRule"/>
</dbReference>
<keyword evidence="4 11" id="KW-0963">Cytoplasm</keyword>
<dbReference type="PANTHER" id="PTHR43707">
    <property type="entry name" value="HISTIDYL-TRNA SYNTHETASE"/>
    <property type="match status" value="1"/>
</dbReference>
<dbReference type="InterPro" id="IPR033656">
    <property type="entry name" value="HisRS_anticodon"/>
</dbReference>
<keyword evidence="15" id="KW-1185">Reference proteome</keyword>
<evidence type="ECO:0000256" key="10">
    <source>
        <dbReference type="ARBA" id="ARBA00047639"/>
    </source>
</evidence>
<gene>
    <name evidence="11" type="primary">hisS</name>
    <name evidence="14" type="ORF">LZ11_02022</name>
</gene>
<evidence type="ECO:0000256" key="6">
    <source>
        <dbReference type="ARBA" id="ARBA00022741"/>
    </source>
</evidence>
<feature type="binding site" evidence="12">
    <location>
        <position position="130"/>
    </location>
    <ligand>
        <name>L-histidine</name>
        <dbReference type="ChEBI" id="CHEBI:57595"/>
    </ligand>
</feature>
<keyword evidence="6 11" id="KW-0547">Nucleotide-binding</keyword>
<evidence type="ECO:0000256" key="3">
    <source>
        <dbReference type="ARBA" id="ARBA00011738"/>
    </source>
</evidence>
<evidence type="ECO:0000259" key="13">
    <source>
        <dbReference type="PROSITE" id="PS50862"/>
    </source>
</evidence>
<evidence type="ECO:0000256" key="1">
    <source>
        <dbReference type="ARBA" id="ARBA00004496"/>
    </source>
</evidence>
<dbReference type="EC" id="6.1.1.21" evidence="11"/>
<dbReference type="EMBL" id="VNHO01000026">
    <property type="protein sequence ID" value="TYP50368.1"/>
    <property type="molecule type" value="Genomic_DNA"/>
</dbReference>
<dbReference type="SUPFAM" id="SSF55681">
    <property type="entry name" value="Class II aaRS and biotin synthetases"/>
    <property type="match status" value="1"/>
</dbReference>
<comment type="caution">
    <text evidence="14">The sequence shown here is derived from an EMBL/GenBank/DDBJ whole genome shotgun (WGS) entry which is preliminary data.</text>
</comment>
<dbReference type="Pfam" id="PF13393">
    <property type="entry name" value="tRNA-synt_His"/>
    <property type="match status" value="1"/>
</dbReference>
<dbReference type="InterPro" id="IPR036621">
    <property type="entry name" value="Anticodon-bd_dom_sf"/>
</dbReference>
<evidence type="ECO:0000256" key="2">
    <source>
        <dbReference type="ARBA" id="ARBA00008226"/>
    </source>
</evidence>
<dbReference type="Pfam" id="PF03129">
    <property type="entry name" value="HGTP_anticodon"/>
    <property type="match status" value="1"/>
</dbReference>
<dbReference type="Gene3D" id="3.30.930.10">
    <property type="entry name" value="Bira Bifunctional Protein, Domain 2"/>
    <property type="match status" value="1"/>
</dbReference>
<dbReference type="PIRSF" id="PIRSF001549">
    <property type="entry name" value="His-tRNA_synth"/>
    <property type="match status" value="1"/>
</dbReference>
<dbReference type="OrthoDB" id="9800814at2"/>
<dbReference type="Gene3D" id="3.40.50.800">
    <property type="entry name" value="Anticodon-binding domain"/>
    <property type="match status" value="1"/>
</dbReference>
<dbReference type="GO" id="GO:0004821">
    <property type="term" value="F:histidine-tRNA ligase activity"/>
    <property type="evidence" value="ECO:0007669"/>
    <property type="project" value="UniProtKB-UniRule"/>
</dbReference>
<feature type="binding site" evidence="12">
    <location>
        <position position="112"/>
    </location>
    <ligand>
        <name>L-histidine</name>
        <dbReference type="ChEBI" id="CHEBI:57595"/>
    </ligand>
</feature>
<name>A0A5S5AL54_9FIRM</name>
<protein>
    <recommendedName>
        <fullName evidence="11">Histidine--tRNA ligase</fullName>
        <ecNumber evidence="11">6.1.1.21</ecNumber>
    </recommendedName>
    <alternativeName>
        <fullName evidence="11">Histidyl-tRNA synthetase</fullName>
        <shortName evidence="11">HisRS</shortName>
    </alternativeName>
</protein>
<feature type="binding site" evidence="12">
    <location>
        <position position="257"/>
    </location>
    <ligand>
        <name>L-histidine</name>
        <dbReference type="ChEBI" id="CHEBI:57595"/>
    </ligand>
</feature>
<dbReference type="RefSeq" id="WP_148867716.1">
    <property type="nucleotide sequence ID" value="NZ_VNHO01000026.1"/>
</dbReference>
<feature type="domain" description="Aminoacyl-transfer RNA synthetases class-II family profile" evidence="13">
    <location>
        <begin position="22"/>
        <end position="323"/>
    </location>
</feature>
<evidence type="ECO:0000256" key="8">
    <source>
        <dbReference type="ARBA" id="ARBA00022917"/>
    </source>
</evidence>
<evidence type="ECO:0000256" key="9">
    <source>
        <dbReference type="ARBA" id="ARBA00023146"/>
    </source>
</evidence>
<proteinExistence type="inferred from homology"/>
<keyword evidence="8 11" id="KW-0648">Protein biosynthesis</keyword>
<dbReference type="Proteomes" id="UP000322294">
    <property type="component" value="Unassembled WGS sequence"/>
</dbReference>
<evidence type="ECO:0000256" key="11">
    <source>
        <dbReference type="HAMAP-Rule" id="MF_00127"/>
    </source>
</evidence>
<dbReference type="FunFam" id="3.30.930.10:FF:000005">
    <property type="entry name" value="Histidine--tRNA ligase"/>
    <property type="match status" value="1"/>
</dbReference>
<keyword evidence="7 11" id="KW-0067">ATP-binding</keyword>
<dbReference type="GO" id="GO:0016740">
    <property type="term" value="F:transferase activity"/>
    <property type="evidence" value="ECO:0007669"/>
    <property type="project" value="UniProtKB-ARBA"/>
</dbReference>
<dbReference type="SUPFAM" id="SSF52954">
    <property type="entry name" value="Class II aaRS ABD-related"/>
    <property type="match status" value="1"/>
</dbReference>
<dbReference type="CDD" id="cd00773">
    <property type="entry name" value="HisRS-like_core"/>
    <property type="match status" value="1"/>
</dbReference>
<reference evidence="14 15" key="1">
    <citation type="submission" date="2019-07" db="EMBL/GenBank/DDBJ databases">
        <title>Genomic Encyclopedia of Type Strains, Phase I: the one thousand microbial genomes (KMG-I) project.</title>
        <authorList>
            <person name="Kyrpides N."/>
        </authorList>
    </citation>
    <scope>NUCLEOTIDE SEQUENCE [LARGE SCALE GENOMIC DNA]</scope>
    <source>
        <strain evidence="14 15">DSM 16647</strain>
    </source>
</reference>
<dbReference type="InterPro" id="IPR041715">
    <property type="entry name" value="HisRS-like_core"/>
</dbReference>
<comment type="similarity">
    <text evidence="2 11">Belongs to the class-II aminoacyl-tRNA synthetase family.</text>
</comment>
<dbReference type="GO" id="GO:0006427">
    <property type="term" value="P:histidyl-tRNA aminoacylation"/>
    <property type="evidence" value="ECO:0007669"/>
    <property type="project" value="UniProtKB-UniRule"/>
</dbReference>
<keyword evidence="9 11" id="KW-0030">Aminoacyl-tRNA synthetase</keyword>
<dbReference type="InterPro" id="IPR004154">
    <property type="entry name" value="Anticodon-bd"/>
</dbReference>
<dbReference type="InterPro" id="IPR006195">
    <property type="entry name" value="aa-tRNA-synth_II"/>
</dbReference>
<dbReference type="PANTHER" id="PTHR43707:SF1">
    <property type="entry name" value="HISTIDINE--TRNA LIGASE, MITOCHONDRIAL-RELATED"/>
    <property type="match status" value="1"/>
</dbReference>
<dbReference type="InterPro" id="IPR015807">
    <property type="entry name" value="His-tRNA-ligase"/>
</dbReference>
<feature type="binding site" evidence="12">
    <location>
        <position position="126"/>
    </location>
    <ligand>
        <name>L-histidine</name>
        <dbReference type="ChEBI" id="CHEBI:57595"/>
    </ligand>
</feature>
<dbReference type="NCBIfam" id="TIGR00442">
    <property type="entry name" value="hisS"/>
    <property type="match status" value="1"/>
</dbReference>
<evidence type="ECO:0000256" key="12">
    <source>
        <dbReference type="PIRSR" id="PIRSR001549-1"/>
    </source>
</evidence>
<feature type="binding site" evidence="12">
    <location>
        <begin position="81"/>
        <end position="83"/>
    </location>
    <ligand>
        <name>L-histidine</name>
        <dbReference type="ChEBI" id="CHEBI:57595"/>
    </ligand>
</feature>
<evidence type="ECO:0000256" key="5">
    <source>
        <dbReference type="ARBA" id="ARBA00022598"/>
    </source>
</evidence>
<dbReference type="GO" id="GO:0140096">
    <property type="term" value="F:catalytic activity, acting on a protein"/>
    <property type="evidence" value="ECO:0007669"/>
    <property type="project" value="UniProtKB-ARBA"/>
</dbReference>
<dbReference type="HAMAP" id="MF_00127">
    <property type="entry name" value="His_tRNA_synth"/>
    <property type="match status" value="1"/>
</dbReference>
<organism evidence="14 15">
    <name type="scientific">Thermosediminibacter litoriperuensis</name>
    <dbReference type="NCBI Taxonomy" id="291989"/>
    <lineage>
        <taxon>Bacteria</taxon>
        <taxon>Bacillati</taxon>
        <taxon>Bacillota</taxon>
        <taxon>Clostridia</taxon>
        <taxon>Thermosediminibacterales</taxon>
        <taxon>Thermosediminibacteraceae</taxon>
        <taxon>Thermosediminibacter</taxon>
    </lineage>
</organism>
<comment type="subcellular location">
    <subcellularLocation>
        <location evidence="1 11">Cytoplasm</location>
    </subcellularLocation>
</comment>